<reference evidence="1" key="1">
    <citation type="submission" date="2021-12" db="EMBL/GenBank/DDBJ databases">
        <authorList>
            <person name="Martin H S."/>
        </authorList>
    </citation>
    <scope>NUCLEOTIDE SEQUENCE</scope>
</reference>
<dbReference type="Proteomes" id="UP000838878">
    <property type="component" value="Chromosome 3"/>
</dbReference>
<proteinExistence type="predicted"/>
<dbReference type="AlphaFoldDB" id="A0A8J9VHI1"/>
<evidence type="ECO:0000313" key="1">
    <source>
        <dbReference type="EMBL" id="CAH0722653.1"/>
    </source>
</evidence>
<sequence>MYVSRRRSVAVAGCRRIGGVNTFFNRHRWGIDTVAGALPVLDSSNVYISKDHSLLTSTDSDSYNSSDGD</sequence>
<accession>A0A8J9VHI1</accession>
<name>A0A8J9VHI1_9NEOP</name>
<keyword evidence="2" id="KW-1185">Reference proteome</keyword>
<organism evidence="1 2">
    <name type="scientific">Brenthis ino</name>
    <name type="common">lesser marbled fritillary</name>
    <dbReference type="NCBI Taxonomy" id="405034"/>
    <lineage>
        <taxon>Eukaryota</taxon>
        <taxon>Metazoa</taxon>
        <taxon>Ecdysozoa</taxon>
        <taxon>Arthropoda</taxon>
        <taxon>Hexapoda</taxon>
        <taxon>Insecta</taxon>
        <taxon>Pterygota</taxon>
        <taxon>Neoptera</taxon>
        <taxon>Endopterygota</taxon>
        <taxon>Lepidoptera</taxon>
        <taxon>Glossata</taxon>
        <taxon>Ditrysia</taxon>
        <taxon>Papilionoidea</taxon>
        <taxon>Nymphalidae</taxon>
        <taxon>Heliconiinae</taxon>
        <taxon>Argynnini</taxon>
        <taxon>Brenthis</taxon>
    </lineage>
</organism>
<dbReference type="EMBL" id="OV170223">
    <property type="protein sequence ID" value="CAH0722653.1"/>
    <property type="molecule type" value="Genomic_DNA"/>
</dbReference>
<protein>
    <submittedName>
        <fullName evidence="1">Uncharacterized protein</fullName>
    </submittedName>
</protein>
<evidence type="ECO:0000313" key="2">
    <source>
        <dbReference type="Proteomes" id="UP000838878"/>
    </source>
</evidence>
<feature type="non-terminal residue" evidence="1">
    <location>
        <position position="69"/>
    </location>
</feature>
<gene>
    <name evidence="1" type="ORF">BINO364_LOCUS8581</name>
</gene>